<name>A0A822YGT2_NELNU</name>
<accession>A0A822YGT2</accession>
<proteinExistence type="predicted"/>
<keyword evidence="2" id="KW-1185">Reference proteome</keyword>
<evidence type="ECO:0000313" key="1">
    <source>
        <dbReference type="EMBL" id="DAD31343.1"/>
    </source>
</evidence>
<dbReference type="PANTHER" id="PTHR31479">
    <property type="entry name" value="ALPHA/BETA-HYDROLASES SUPERFAMILY PROTEIN"/>
    <property type="match status" value="1"/>
</dbReference>
<dbReference type="EMBL" id="DUZY01000003">
    <property type="protein sequence ID" value="DAD31343.1"/>
    <property type="molecule type" value="Genomic_DNA"/>
</dbReference>
<sequence length="163" mass="18739">MVKTGVCLETYLFNPPFSSLPTEMIKHEGLRDTIRKVKNTSKFQLVTNLPSTNHSFVELSKWVPRLFLNKKDPICVEYKTYFESRDQMVVAGAGNVGHVVSQYTVIGVLLENLFDKKTDPLHLLPSADLIINNSDSQEAHALQKRWLPNLHLEPMPYRFVKRK</sequence>
<dbReference type="AlphaFoldDB" id="A0A822YGT2"/>
<comment type="caution">
    <text evidence="1">The sequence shown here is derived from an EMBL/GenBank/DDBJ whole genome shotgun (WGS) entry which is preliminary data.</text>
</comment>
<organism evidence="1 2">
    <name type="scientific">Nelumbo nucifera</name>
    <name type="common">Sacred lotus</name>
    <dbReference type="NCBI Taxonomy" id="4432"/>
    <lineage>
        <taxon>Eukaryota</taxon>
        <taxon>Viridiplantae</taxon>
        <taxon>Streptophyta</taxon>
        <taxon>Embryophyta</taxon>
        <taxon>Tracheophyta</taxon>
        <taxon>Spermatophyta</taxon>
        <taxon>Magnoliopsida</taxon>
        <taxon>Proteales</taxon>
        <taxon>Nelumbonaceae</taxon>
        <taxon>Nelumbo</taxon>
    </lineage>
</organism>
<dbReference type="Proteomes" id="UP000607653">
    <property type="component" value="Unassembled WGS sequence"/>
</dbReference>
<dbReference type="PANTHER" id="PTHR31479:SF2">
    <property type="entry name" value="ALPHA_BETA-HYDROLASES SUPERFAMILY PROTEIN"/>
    <property type="match status" value="1"/>
</dbReference>
<reference evidence="1 2" key="1">
    <citation type="journal article" date="2020" name="Mol. Biol. Evol.">
        <title>Distinct Expression and Methylation Patterns for Genes with Different Fates following a Single Whole-Genome Duplication in Flowering Plants.</title>
        <authorList>
            <person name="Shi T."/>
            <person name="Rahmani R.S."/>
            <person name="Gugger P.F."/>
            <person name="Wang M."/>
            <person name="Li H."/>
            <person name="Zhang Y."/>
            <person name="Li Z."/>
            <person name="Wang Q."/>
            <person name="Van de Peer Y."/>
            <person name="Marchal K."/>
            <person name="Chen J."/>
        </authorList>
    </citation>
    <scope>NUCLEOTIDE SEQUENCE [LARGE SCALE GENOMIC DNA]</scope>
    <source>
        <tissue evidence="1">Leaf</tissue>
    </source>
</reference>
<evidence type="ECO:0000313" key="2">
    <source>
        <dbReference type="Proteomes" id="UP000607653"/>
    </source>
</evidence>
<protein>
    <submittedName>
        <fullName evidence="1">Uncharacterized protein</fullName>
    </submittedName>
</protein>
<gene>
    <name evidence="1" type="ORF">HUJ06_010194</name>
</gene>